<dbReference type="GO" id="GO:0003993">
    <property type="term" value="F:acid phosphatase activity"/>
    <property type="evidence" value="ECO:0007669"/>
    <property type="project" value="TreeGrafter"/>
</dbReference>
<proteinExistence type="inferred from homology"/>
<evidence type="ECO:0000313" key="19">
    <source>
        <dbReference type="Proteomes" id="UP001195483"/>
    </source>
</evidence>
<dbReference type="PANTHER" id="PTHR20963">
    <property type="entry name" value="MULTIPLE INOSITOL POLYPHOSPHATE PHOSPHATASE-RELATED"/>
    <property type="match status" value="1"/>
</dbReference>
<feature type="disulfide bond" evidence="16">
    <location>
        <begin position="252"/>
        <end position="265"/>
    </location>
</feature>
<comment type="similarity">
    <text evidence="2">Belongs to the histidine acid phosphatase family. MINPP1 subfamily.</text>
</comment>
<dbReference type="InterPro" id="IPR000560">
    <property type="entry name" value="His_Pase_clade-2"/>
</dbReference>
<dbReference type="CDD" id="cd07061">
    <property type="entry name" value="HP_HAP_like"/>
    <property type="match status" value="1"/>
</dbReference>
<dbReference type="GO" id="GO:0034417">
    <property type="term" value="F:bisphosphoglycerate 3-phosphatase activity"/>
    <property type="evidence" value="ECO:0007669"/>
    <property type="project" value="UniProtKB-EC"/>
</dbReference>
<comment type="catalytic activity">
    <reaction evidence="15">
        <text>(2R)-2,3-bisphosphoglycerate + H2O = (2R)-2-phosphoglycerate + phosphate</text>
        <dbReference type="Rhea" id="RHEA:27381"/>
        <dbReference type="ChEBI" id="CHEBI:15377"/>
        <dbReference type="ChEBI" id="CHEBI:43474"/>
        <dbReference type="ChEBI" id="CHEBI:58248"/>
        <dbReference type="ChEBI" id="CHEBI:58289"/>
        <dbReference type="EC" id="3.1.3.80"/>
    </reaction>
    <physiologicalReaction direction="left-to-right" evidence="15">
        <dbReference type="Rhea" id="RHEA:27382"/>
    </physiologicalReaction>
</comment>
<accession>A0AAE0VTN6</accession>
<dbReference type="EC" id="3.1.3.62" evidence="4"/>
<dbReference type="PANTHER" id="PTHR20963:SF8">
    <property type="entry name" value="MULTIPLE INOSITOL POLYPHOSPHATE PHOSPHATASE 1"/>
    <property type="match status" value="1"/>
</dbReference>
<comment type="catalytic activity">
    <reaction evidence="13">
        <text>1D-myo-inositol 1,2,4,5,6-pentakisphosphate + H2O = 1D-myo-inositol 1,2,5,6-tetrakisphosphate + phosphate</text>
        <dbReference type="Rhea" id="RHEA:77115"/>
        <dbReference type="ChEBI" id="CHEBI:15377"/>
        <dbReference type="ChEBI" id="CHEBI:43474"/>
        <dbReference type="ChEBI" id="CHEBI:57798"/>
        <dbReference type="ChEBI" id="CHEBI:195535"/>
        <dbReference type="EC" id="3.1.3.62"/>
    </reaction>
    <physiologicalReaction direction="left-to-right" evidence="13">
        <dbReference type="Rhea" id="RHEA:77116"/>
    </physiologicalReaction>
</comment>
<dbReference type="GO" id="GO:0052745">
    <property type="term" value="F:inositol phosphate phosphatase activity"/>
    <property type="evidence" value="ECO:0007669"/>
    <property type="project" value="TreeGrafter"/>
</dbReference>
<feature type="chain" id="PRO_5042230162" description="Multiple inositol polyphosphate phosphatase 1" evidence="17">
    <location>
        <begin position="26"/>
        <end position="453"/>
    </location>
</feature>
<dbReference type="EMBL" id="JAEAOA010000241">
    <property type="protein sequence ID" value="KAK3588767.1"/>
    <property type="molecule type" value="Genomic_DNA"/>
</dbReference>
<name>A0AAE0VTN6_9BIVA</name>
<dbReference type="Proteomes" id="UP001195483">
    <property type="component" value="Unassembled WGS sequence"/>
</dbReference>
<evidence type="ECO:0000313" key="18">
    <source>
        <dbReference type="EMBL" id="KAK3588767.1"/>
    </source>
</evidence>
<gene>
    <name evidence="18" type="ORF">CHS0354_003004</name>
</gene>
<evidence type="ECO:0000256" key="4">
    <source>
        <dbReference type="ARBA" id="ARBA00013040"/>
    </source>
</evidence>
<evidence type="ECO:0000256" key="2">
    <source>
        <dbReference type="ARBA" id="ARBA00008422"/>
    </source>
</evidence>
<keyword evidence="9" id="KW-0472">Membrane</keyword>
<keyword evidence="19" id="KW-1185">Reference proteome</keyword>
<dbReference type="AlphaFoldDB" id="A0AAE0VTN6"/>
<organism evidence="18 19">
    <name type="scientific">Potamilus streckersoni</name>
    <dbReference type="NCBI Taxonomy" id="2493646"/>
    <lineage>
        <taxon>Eukaryota</taxon>
        <taxon>Metazoa</taxon>
        <taxon>Spiralia</taxon>
        <taxon>Lophotrochozoa</taxon>
        <taxon>Mollusca</taxon>
        <taxon>Bivalvia</taxon>
        <taxon>Autobranchia</taxon>
        <taxon>Heteroconchia</taxon>
        <taxon>Palaeoheterodonta</taxon>
        <taxon>Unionida</taxon>
        <taxon>Unionoidea</taxon>
        <taxon>Unionidae</taxon>
        <taxon>Ambleminae</taxon>
        <taxon>Lampsilini</taxon>
        <taxon>Potamilus</taxon>
    </lineage>
</organism>
<dbReference type="Pfam" id="PF00328">
    <property type="entry name" value="His_Phos_2"/>
    <property type="match status" value="1"/>
</dbReference>
<keyword evidence="16" id="KW-1015">Disulfide bond</keyword>
<dbReference type="GO" id="GO:0005886">
    <property type="term" value="C:plasma membrane"/>
    <property type="evidence" value="ECO:0007669"/>
    <property type="project" value="UniProtKB-SubCell"/>
</dbReference>
<evidence type="ECO:0000256" key="3">
    <source>
        <dbReference type="ARBA" id="ARBA00012976"/>
    </source>
</evidence>
<evidence type="ECO:0000256" key="16">
    <source>
        <dbReference type="PIRSR" id="PIRSR000894-2"/>
    </source>
</evidence>
<dbReference type="InterPro" id="IPR029033">
    <property type="entry name" value="His_PPase_superfam"/>
</dbReference>
<dbReference type="Gene3D" id="3.40.50.1240">
    <property type="entry name" value="Phosphoglycerate mutase-like"/>
    <property type="match status" value="1"/>
</dbReference>
<evidence type="ECO:0000256" key="7">
    <source>
        <dbReference type="ARBA" id="ARBA00022729"/>
    </source>
</evidence>
<evidence type="ECO:0000256" key="5">
    <source>
        <dbReference type="ARBA" id="ARBA00018097"/>
    </source>
</evidence>
<reference evidence="18" key="2">
    <citation type="journal article" date="2021" name="Genome Biol. Evol.">
        <title>Developing a high-quality reference genome for a parasitic bivalve with doubly uniparental inheritance (Bivalvia: Unionida).</title>
        <authorList>
            <person name="Smith C.H."/>
        </authorList>
    </citation>
    <scope>NUCLEOTIDE SEQUENCE</scope>
    <source>
        <strain evidence="18">CHS0354</strain>
        <tissue evidence="18">Mantle</tissue>
    </source>
</reference>
<reference evidence="18" key="3">
    <citation type="submission" date="2023-05" db="EMBL/GenBank/DDBJ databases">
        <authorList>
            <person name="Smith C.H."/>
        </authorList>
    </citation>
    <scope>NUCLEOTIDE SEQUENCE</scope>
    <source>
        <strain evidence="18">CHS0354</strain>
        <tissue evidence="18">Mantle</tissue>
    </source>
</reference>
<dbReference type="InterPro" id="IPR016274">
    <property type="entry name" value="Histidine_acid_Pase_euk"/>
</dbReference>
<keyword evidence="8" id="KW-0378">Hydrolase</keyword>
<evidence type="ECO:0000256" key="12">
    <source>
        <dbReference type="ARBA" id="ARBA00043668"/>
    </source>
</evidence>
<evidence type="ECO:0000256" key="6">
    <source>
        <dbReference type="ARBA" id="ARBA00022475"/>
    </source>
</evidence>
<comment type="subcellular location">
    <subcellularLocation>
        <location evidence="1">Cell membrane</location>
    </subcellularLocation>
</comment>
<feature type="disulfide bond" evidence="16">
    <location>
        <begin position="62"/>
        <end position="385"/>
    </location>
</feature>
<feature type="signal peptide" evidence="17">
    <location>
        <begin position="1"/>
        <end position="25"/>
    </location>
</feature>
<evidence type="ECO:0000256" key="9">
    <source>
        <dbReference type="ARBA" id="ARBA00023136"/>
    </source>
</evidence>
<evidence type="ECO:0000256" key="17">
    <source>
        <dbReference type="SAM" id="SignalP"/>
    </source>
</evidence>
<evidence type="ECO:0000256" key="11">
    <source>
        <dbReference type="ARBA" id="ARBA00031642"/>
    </source>
</evidence>
<evidence type="ECO:0000256" key="15">
    <source>
        <dbReference type="ARBA" id="ARBA00043832"/>
    </source>
</evidence>
<protein>
    <recommendedName>
        <fullName evidence="5">Multiple inositol polyphosphate phosphatase 1</fullName>
        <ecNumber evidence="4">3.1.3.62</ecNumber>
        <ecNumber evidence="3">3.1.3.80</ecNumber>
    </recommendedName>
    <alternativeName>
        <fullName evidence="11">2,3-bisphosphoglycerate 3-phosphatase</fullName>
    </alternativeName>
</protein>
<evidence type="ECO:0000256" key="13">
    <source>
        <dbReference type="ARBA" id="ARBA00043671"/>
    </source>
</evidence>
<reference evidence="18" key="1">
    <citation type="journal article" date="2021" name="Genome Biol. Evol.">
        <title>A High-Quality Reference Genome for a Parasitic Bivalve with Doubly Uniparental Inheritance (Bivalvia: Unionida).</title>
        <authorList>
            <person name="Smith C.H."/>
        </authorList>
    </citation>
    <scope>NUCLEOTIDE SEQUENCE</scope>
    <source>
        <strain evidence="18">CHS0354</strain>
    </source>
</reference>
<dbReference type="SUPFAM" id="SSF53254">
    <property type="entry name" value="Phosphoglycerate mutase-like"/>
    <property type="match status" value="1"/>
</dbReference>
<keyword evidence="7 17" id="KW-0732">Signal</keyword>
<keyword evidence="6" id="KW-1003">Cell membrane</keyword>
<evidence type="ECO:0000256" key="14">
    <source>
        <dbReference type="ARBA" id="ARBA00043691"/>
    </source>
</evidence>
<comment type="caution">
    <text evidence="18">The sequence shown here is derived from an EMBL/GenBank/DDBJ whole genome shotgun (WGS) entry which is preliminary data.</text>
</comment>
<dbReference type="EC" id="3.1.3.80" evidence="3"/>
<sequence length="453" mass="52665">MNASCVCFSRTCILILSIIFPCVDCFRKDLFSTKTSYHWIYDLDQHVPQDEYMKTEISGQSCQAIYTSALIRHGARYPSLKDIRSMSELHGKLLRYKVDKKLNFLTNWKNPYPEAKEKGLVKLGEVEQYHLGLRIRRKLFSLFENNLGNVKFVSSSTSRTKDSLQAFYKGFNGNVDEAKNVQYGIDDEILRFHTKCKRFLESVENNKTHTKEYRKFKSESHAVNLTAAVAKRLEVDDLNITTGDLKLLYFLCPFEIIISNKEDWCHILTDEEKEIMEYHYDLKQYWKKAYGHSVIPKMACPMVKKLFSDLDNAIKNQKQEERDPSVGSFFFGHVETLAPVYAALGLFNDTVPLLAKNFEQQRNRLFRASHILPFSANIVLILYDCHSNHDAGGDNRFAMKLYVNEKVKKFPGCKEDACWYDEVRERVSSHVDHCEFDRFCGMTDHAHTAHEEL</sequence>
<comment type="catalytic activity">
    <reaction evidence="14">
        <text>1D-myo-inositol hexakisphosphate + H2O = 1D-myo-inositol 1,2,4,5,6-pentakisphosphate + phosphate</text>
        <dbReference type="Rhea" id="RHEA:16989"/>
        <dbReference type="ChEBI" id="CHEBI:15377"/>
        <dbReference type="ChEBI" id="CHEBI:43474"/>
        <dbReference type="ChEBI" id="CHEBI:57798"/>
        <dbReference type="ChEBI" id="CHEBI:58130"/>
        <dbReference type="EC" id="3.1.3.62"/>
    </reaction>
    <physiologicalReaction direction="left-to-right" evidence="14">
        <dbReference type="Rhea" id="RHEA:16990"/>
    </physiologicalReaction>
</comment>
<dbReference type="PIRSF" id="PIRSF000894">
    <property type="entry name" value="Acid_phosphatase"/>
    <property type="match status" value="1"/>
</dbReference>
<comment type="catalytic activity">
    <reaction evidence="12">
        <text>1D-myo-inositol 1,2,5,6-tetrakisphosphate + H2O = 1D-myo-inositol 1,2,6-trisphosphate + phosphate</text>
        <dbReference type="Rhea" id="RHEA:77119"/>
        <dbReference type="ChEBI" id="CHEBI:15377"/>
        <dbReference type="ChEBI" id="CHEBI:43474"/>
        <dbReference type="ChEBI" id="CHEBI:195535"/>
        <dbReference type="ChEBI" id="CHEBI:195537"/>
        <dbReference type="EC" id="3.1.3.62"/>
    </reaction>
    <physiologicalReaction direction="left-to-right" evidence="12">
        <dbReference type="Rhea" id="RHEA:77120"/>
    </physiologicalReaction>
</comment>
<evidence type="ECO:0000256" key="1">
    <source>
        <dbReference type="ARBA" id="ARBA00004236"/>
    </source>
</evidence>
<keyword evidence="10" id="KW-0325">Glycoprotein</keyword>
<evidence type="ECO:0000256" key="8">
    <source>
        <dbReference type="ARBA" id="ARBA00022801"/>
    </source>
</evidence>
<evidence type="ECO:0000256" key="10">
    <source>
        <dbReference type="ARBA" id="ARBA00023180"/>
    </source>
</evidence>